<organism evidence="4 5">
    <name type="scientific">Phaeosphaeria nodorum (strain SN15 / ATCC MYA-4574 / FGSC 10173)</name>
    <name type="common">Glume blotch fungus</name>
    <name type="synonym">Parastagonospora nodorum</name>
    <dbReference type="NCBI Taxonomy" id="321614"/>
    <lineage>
        <taxon>Eukaryota</taxon>
        <taxon>Fungi</taxon>
        <taxon>Dikarya</taxon>
        <taxon>Ascomycota</taxon>
        <taxon>Pezizomycotina</taxon>
        <taxon>Dothideomycetes</taxon>
        <taxon>Pleosporomycetidae</taxon>
        <taxon>Pleosporales</taxon>
        <taxon>Pleosporineae</taxon>
        <taxon>Phaeosphaeriaceae</taxon>
        <taxon>Parastagonospora</taxon>
    </lineage>
</organism>
<evidence type="ECO:0000313" key="4">
    <source>
        <dbReference type="EMBL" id="QRD01763.1"/>
    </source>
</evidence>
<dbReference type="InterPro" id="IPR052600">
    <property type="entry name" value="Nuc_rcpt_coact/corep"/>
</dbReference>
<feature type="compositionally biased region" description="Polar residues" evidence="2">
    <location>
        <begin position="51"/>
        <end position="73"/>
    </location>
</feature>
<dbReference type="InterPro" id="IPR000504">
    <property type="entry name" value="RRM_dom"/>
</dbReference>
<dbReference type="CDD" id="cd12342">
    <property type="entry name" value="RRM_Nab3p"/>
    <property type="match status" value="1"/>
</dbReference>
<feature type="compositionally biased region" description="Low complexity" evidence="2">
    <location>
        <begin position="224"/>
        <end position="235"/>
    </location>
</feature>
<dbReference type="PANTHER" id="PTHR23295:SF6">
    <property type="entry name" value="NEOSIN, ISOFORM A"/>
    <property type="match status" value="1"/>
</dbReference>
<feature type="region of interest" description="Disordered" evidence="2">
    <location>
        <begin position="407"/>
        <end position="539"/>
    </location>
</feature>
<feature type="compositionally biased region" description="Low complexity" evidence="2">
    <location>
        <begin position="169"/>
        <end position="180"/>
    </location>
</feature>
<reference evidence="5" key="1">
    <citation type="journal article" date="2021" name="BMC Genomics">
        <title>Chromosome-level genome assembly and manually-curated proteome of model necrotroph Parastagonospora nodorum Sn15 reveals a genome-wide trove of candidate effector homologs, and redundancy of virulence-related functions within an accessory chromosome.</title>
        <authorList>
            <person name="Bertazzoni S."/>
            <person name="Jones D.A.B."/>
            <person name="Phan H.T."/>
            <person name="Tan K.-C."/>
            <person name="Hane J.K."/>
        </authorList>
    </citation>
    <scope>NUCLEOTIDE SEQUENCE [LARGE SCALE GENOMIC DNA]</scope>
    <source>
        <strain evidence="5">SN15 / ATCC MYA-4574 / FGSC 10173)</strain>
    </source>
</reference>
<dbReference type="OMA" id="LENQMDP"/>
<dbReference type="PANTHER" id="PTHR23295">
    <property type="entry name" value="NUCLEAR RECEPTOR COACTIVATOR 5-RELATED"/>
    <property type="match status" value="1"/>
</dbReference>
<dbReference type="Proteomes" id="UP000663193">
    <property type="component" value="Chromosome 12"/>
</dbReference>
<feature type="domain" description="RRM" evidence="3">
    <location>
        <begin position="352"/>
        <end position="423"/>
    </location>
</feature>
<feature type="compositionally biased region" description="Polar residues" evidence="2">
    <location>
        <begin position="87"/>
        <end position="157"/>
    </location>
</feature>
<evidence type="ECO:0000256" key="2">
    <source>
        <dbReference type="SAM" id="MobiDB-lite"/>
    </source>
</evidence>
<gene>
    <name evidence="4" type="ORF">JI435_144910</name>
</gene>
<feature type="region of interest" description="Disordered" evidence="2">
    <location>
        <begin position="898"/>
        <end position="941"/>
    </location>
</feature>
<feature type="compositionally biased region" description="Basic and acidic residues" evidence="2">
    <location>
        <begin position="498"/>
        <end position="514"/>
    </location>
</feature>
<sequence length="941" mass="102503">MNPSPSPPQEAEHIRHQQLTPESPRPQNVPSPANIPILELQMDPNFHESSHNNGNGTSTPASQYASHSQTPNPFASAPYLSDPTAAANHQTVGAQSVGGTASGYAQSATAYGDSTGTQAQGTSSIQNFSAQHQSRAASTNDATHSHSHSQPPGQDVQSAYPYAHENAYAAQQQQASAQSAPGAHYQPEGNGATSVDVQALLDSLTPAMQNAQAGHYAAPPMTSQNNQAQPNAPQASLPPRPPAQGFSYNPNDDIRSFHPHSQQTPNNPQQLGNGQPQNLTVAAQSYAPMSQEGAQGAAAQGSAPKRQGQRSETPDDEDIRWPPEVNRRYEEFLDQERKFVTEGQWDQFPMGSRLFIGNLPTEKVTKRDIFHRFYRHGRLAQISIKQAYGFVQFLDSESCRRALDAEQGQAVRGRKMHLEISKPQKNSRKAEPQPAAPRRRSRSPDYTRGGTAPTPRDGRYGGNQGPMSPRDRERRFREREDYRPMRSPSPRGVPRGMRSRDRSRERFETRDSRYRSRSRTPPRRRRSPSPRQDYTEDDLDLRRRLPHEVPDIQILVLHEGISRDFIRYVEDIFRQQGLRSNVLIMSGRFPEPAVVRRQIIEGVLAIVRMDTSGFKKGKVSVQIFDRRGGANNVQFNEYADLDPTTAALLVNNAKQTQSQPVQPPAPTFGFNRNMPPFNPNTQNPFTAAPASQPNISNIITSLDPASLSQLLGAMSAGNNVPQNQQPGSMFNPDLARLLAQVSSPVQTPGFGTSAPPQMPQLNHFPGLAAMLAGQAQPAAPPVQNTPQPGGAPADMSEIMAQLAQGSTLNSFDVVHKNVPIGSMLCNMLITKKSGALIVLLCPTVSATTSGTISMPTIAPVGQAQSASAGLQTALHDPFGTHRANAAAIPEPYNPAHPALASPFVFDPRRDSGNTAQQSPRSPTTARPRARQSAPCMRPHDL</sequence>
<feature type="region of interest" description="Disordered" evidence="2">
    <location>
        <begin position="1"/>
        <end position="191"/>
    </location>
</feature>
<feature type="compositionally biased region" description="Basic and acidic residues" evidence="2">
    <location>
        <begin position="469"/>
        <end position="484"/>
    </location>
</feature>
<feature type="compositionally biased region" description="Low complexity" evidence="2">
    <location>
        <begin position="917"/>
        <end position="926"/>
    </location>
</feature>
<dbReference type="OrthoDB" id="10044938at2759"/>
<feature type="region of interest" description="Disordered" evidence="2">
    <location>
        <begin position="290"/>
        <end position="322"/>
    </location>
</feature>
<feature type="compositionally biased region" description="Basic residues" evidence="2">
    <location>
        <begin position="515"/>
        <end position="528"/>
    </location>
</feature>
<dbReference type="SMART" id="SM00360">
    <property type="entry name" value="RRM"/>
    <property type="match status" value="1"/>
</dbReference>
<dbReference type="InterPro" id="IPR035979">
    <property type="entry name" value="RBD_domain_sf"/>
</dbReference>
<keyword evidence="1" id="KW-0694">RNA-binding</keyword>
<dbReference type="Gene3D" id="3.30.70.330">
    <property type="match status" value="1"/>
</dbReference>
<name>A0A7U2FAK9_PHANO</name>
<dbReference type="EMBL" id="CP069034">
    <property type="protein sequence ID" value="QRD01763.1"/>
    <property type="molecule type" value="Genomic_DNA"/>
</dbReference>
<dbReference type="SUPFAM" id="SSF54928">
    <property type="entry name" value="RNA-binding domain, RBD"/>
    <property type="match status" value="1"/>
</dbReference>
<dbReference type="InterPro" id="IPR012677">
    <property type="entry name" value="Nucleotide-bd_a/b_plait_sf"/>
</dbReference>
<feature type="region of interest" description="Disordered" evidence="2">
    <location>
        <begin position="217"/>
        <end position="276"/>
    </location>
</feature>
<accession>A0A7U2FAK9</accession>
<dbReference type="AlphaFoldDB" id="A0A7U2FAK9"/>
<protein>
    <recommendedName>
        <fullName evidence="3">RRM domain-containing protein</fullName>
    </recommendedName>
</protein>
<dbReference type="InterPro" id="IPR034167">
    <property type="entry name" value="Nab3_RRM"/>
</dbReference>
<dbReference type="PROSITE" id="PS50102">
    <property type="entry name" value="RRM"/>
    <property type="match status" value="1"/>
</dbReference>
<dbReference type="GO" id="GO:0003723">
    <property type="term" value="F:RNA binding"/>
    <property type="evidence" value="ECO:0007669"/>
    <property type="project" value="UniProtKB-UniRule"/>
</dbReference>
<evidence type="ECO:0000256" key="1">
    <source>
        <dbReference type="PROSITE-ProRule" id="PRU00176"/>
    </source>
</evidence>
<feature type="compositionally biased region" description="Low complexity" evidence="2">
    <location>
        <begin position="262"/>
        <end position="276"/>
    </location>
</feature>
<evidence type="ECO:0000313" key="5">
    <source>
        <dbReference type="Proteomes" id="UP000663193"/>
    </source>
</evidence>
<dbReference type="VEuPathDB" id="FungiDB:JI435_144910"/>
<proteinExistence type="predicted"/>
<dbReference type="Pfam" id="PF00076">
    <property type="entry name" value="RRM_1"/>
    <property type="match status" value="1"/>
</dbReference>
<keyword evidence="5" id="KW-1185">Reference proteome</keyword>
<feature type="compositionally biased region" description="Low complexity" evidence="2">
    <location>
        <begin position="290"/>
        <end position="303"/>
    </location>
</feature>
<evidence type="ECO:0000259" key="3">
    <source>
        <dbReference type="PROSITE" id="PS50102"/>
    </source>
</evidence>